<proteinExistence type="predicted"/>
<feature type="transmembrane region" description="Helical" evidence="2">
    <location>
        <begin position="62"/>
        <end position="86"/>
    </location>
</feature>
<accession>A0A4R6UKQ8</accession>
<evidence type="ECO:0000256" key="2">
    <source>
        <dbReference type="SAM" id="Phobius"/>
    </source>
</evidence>
<evidence type="ECO:0000259" key="3">
    <source>
        <dbReference type="Pfam" id="PF05360"/>
    </source>
</evidence>
<name>A0A4R6UKQ8_9ACTN</name>
<dbReference type="InterPro" id="IPR008024">
    <property type="entry name" value="YiaAB"/>
</dbReference>
<keyword evidence="5" id="KW-1185">Reference proteome</keyword>
<keyword evidence="2" id="KW-0472">Membrane</keyword>
<reference evidence="4 5" key="1">
    <citation type="submission" date="2019-03" db="EMBL/GenBank/DDBJ databases">
        <title>Genomic Encyclopedia of Type Strains, Phase IV (KMG-IV): sequencing the most valuable type-strain genomes for metagenomic binning, comparative biology and taxonomic classification.</title>
        <authorList>
            <person name="Goeker M."/>
        </authorList>
    </citation>
    <scope>NUCLEOTIDE SEQUENCE [LARGE SCALE GENOMIC DNA]</scope>
    <source>
        <strain evidence="4 5">DSM 46770</strain>
    </source>
</reference>
<dbReference type="AlphaFoldDB" id="A0A4R6UKQ8"/>
<keyword evidence="2" id="KW-1133">Transmembrane helix</keyword>
<dbReference type="EMBL" id="SNYN01000022">
    <property type="protein sequence ID" value="TDQ47192.1"/>
    <property type="molecule type" value="Genomic_DNA"/>
</dbReference>
<comment type="caution">
    <text evidence="4">The sequence shown here is derived from an EMBL/GenBank/DDBJ whole genome shotgun (WGS) entry which is preliminary data.</text>
</comment>
<feature type="domain" description="YiaAB two helix" evidence="3">
    <location>
        <begin position="62"/>
        <end position="114"/>
    </location>
</feature>
<dbReference type="Pfam" id="PF05360">
    <property type="entry name" value="YiaAB"/>
    <property type="match status" value="1"/>
</dbReference>
<sequence>MTGGFRADARGGARGYSDTLSRPVAGGRARVLRRKGPDRVTMVDMNHPMPPPPPSSRTTNAYFLQSAVAFGASFAGLGIGVAYLPVDPWTRAFLAMGTLFVITSSFTLAKCVRDRQEEAALRRQWGG</sequence>
<feature type="transmembrane region" description="Helical" evidence="2">
    <location>
        <begin position="92"/>
        <end position="112"/>
    </location>
</feature>
<evidence type="ECO:0000313" key="4">
    <source>
        <dbReference type="EMBL" id="TDQ47192.1"/>
    </source>
</evidence>
<keyword evidence="2" id="KW-0812">Transmembrane</keyword>
<protein>
    <submittedName>
        <fullName evidence="4">YiaA/B family two helix domain-containing protein</fullName>
    </submittedName>
</protein>
<evidence type="ECO:0000313" key="5">
    <source>
        <dbReference type="Proteomes" id="UP000295281"/>
    </source>
</evidence>
<feature type="region of interest" description="Disordered" evidence="1">
    <location>
        <begin position="1"/>
        <end position="31"/>
    </location>
</feature>
<organism evidence="4 5">
    <name type="scientific">Actinorugispora endophytica</name>
    <dbReference type="NCBI Taxonomy" id="1605990"/>
    <lineage>
        <taxon>Bacteria</taxon>
        <taxon>Bacillati</taxon>
        <taxon>Actinomycetota</taxon>
        <taxon>Actinomycetes</taxon>
        <taxon>Streptosporangiales</taxon>
        <taxon>Nocardiopsidaceae</taxon>
        <taxon>Actinorugispora</taxon>
    </lineage>
</organism>
<gene>
    <name evidence="4" type="ORF">EV190_12211</name>
</gene>
<evidence type="ECO:0000256" key="1">
    <source>
        <dbReference type="SAM" id="MobiDB-lite"/>
    </source>
</evidence>
<dbReference type="Proteomes" id="UP000295281">
    <property type="component" value="Unassembled WGS sequence"/>
</dbReference>